<keyword evidence="2 4" id="KW-0472">Membrane</keyword>
<feature type="region of interest" description="Disordered" evidence="3">
    <location>
        <begin position="1"/>
        <end position="30"/>
    </location>
</feature>
<protein>
    <submittedName>
        <fullName evidence="5">Uncharacterized protein</fullName>
    </submittedName>
</protein>
<evidence type="ECO:0000313" key="6">
    <source>
        <dbReference type="Proteomes" id="UP000242715"/>
    </source>
</evidence>
<organism evidence="5 6">
    <name type="scientific">Trifolium subterraneum</name>
    <name type="common">Subterranean clover</name>
    <dbReference type="NCBI Taxonomy" id="3900"/>
    <lineage>
        <taxon>Eukaryota</taxon>
        <taxon>Viridiplantae</taxon>
        <taxon>Streptophyta</taxon>
        <taxon>Embryophyta</taxon>
        <taxon>Tracheophyta</taxon>
        <taxon>Spermatophyta</taxon>
        <taxon>Magnoliopsida</taxon>
        <taxon>eudicotyledons</taxon>
        <taxon>Gunneridae</taxon>
        <taxon>Pentapetalae</taxon>
        <taxon>rosids</taxon>
        <taxon>fabids</taxon>
        <taxon>Fabales</taxon>
        <taxon>Fabaceae</taxon>
        <taxon>Papilionoideae</taxon>
        <taxon>50 kb inversion clade</taxon>
        <taxon>NPAAA clade</taxon>
        <taxon>Hologalegina</taxon>
        <taxon>IRL clade</taxon>
        <taxon>Trifolieae</taxon>
        <taxon>Trifolium</taxon>
    </lineage>
</organism>
<dbReference type="EMBL" id="DF973172">
    <property type="protein sequence ID" value="GAU17494.1"/>
    <property type="molecule type" value="Genomic_DNA"/>
</dbReference>
<dbReference type="AlphaFoldDB" id="A0A2Z6M6H6"/>
<evidence type="ECO:0000256" key="4">
    <source>
        <dbReference type="SAM" id="Phobius"/>
    </source>
</evidence>
<comment type="subcellular location">
    <subcellularLocation>
        <location evidence="1">Membrane</location>
    </subcellularLocation>
</comment>
<evidence type="ECO:0000256" key="1">
    <source>
        <dbReference type="ARBA" id="ARBA00004370"/>
    </source>
</evidence>
<dbReference type="GO" id="GO:0005886">
    <property type="term" value="C:plasma membrane"/>
    <property type="evidence" value="ECO:0007669"/>
    <property type="project" value="TreeGrafter"/>
</dbReference>
<dbReference type="InterPro" id="IPR044839">
    <property type="entry name" value="NDR1-like"/>
</dbReference>
<feature type="compositionally biased region" description="Polar residues" evidence="3">
    <location>
        <begin position="1"/>
        <end position="16"/>
    </location>
</feature>
<accession>A0A2Z6M6H6</accession>
<keyword evidence="6" id="KW-1185">Reference proteome</keyword>
<dbReference type="PANTHER" id="PTHR31234">
    <property type="entry name" value="LATE EMBRYOGENESIS ABUNDANT (LEA) HYDROXYPROLINE-RICH GLYCOPROTEIN FAMILY"/>
    <property type="match status" value="1"/>
</dbReference>
<feature type="transmembrane region" description="Helical" evidence="4">
    <location>
        <begin position="57"/>
        <end position="83"/>
    </location>
</feature>
<evidence type="ECO:0000313" key="5">
    <source>
        <dbReference type="EMBL" id="GAU17494.1"/>
    </source>
</evidence>
<reference evidence="6" key="1">
    <citation type="journal article" date="2017" name="Front. Plant Sci.">
        <title>Climate Clever Clovers: New Paradigm to Reduce the Environmental Footprint of Ruminants by Breeding Low Methanogenic Forages Utilizing Haplotype Variation.</title>
        <authorList>
            <person name="Kaur P."/>
            <person name="Appels R."/>
            <person name="Bayer P.E."/>
            <person name="Keeble-Gagnere G."/>
            <person name="Wang J."/>
            <person name="Hirakawa H."/>
            <person name="Shirasawa K."/>
            <person name="Vercoe P."/>
            <person name="Stefanova K."/>
            <person name="Durmic Z."/>
            <person name="Nichols P."/>
            <person name="Revell C."/>
            <person name="Isobe S.N."/>
            <person name="Edwards D."/>
            <person name="Erskine W."/>
        </authorList>
    </citation>
    <scope>NUCLEOTIDE SEQUENCE [LARGE SCALE GENOMIC DNA]</scope>
    <source>
        <strain evidence="6">cv. Daliak</strain>
    </source>
</reference>
<evidence type="ECO:0000256" key="2">
    <source>
        <dbReference type="ARBA" id="ARBA00023136"/>
    </source>
</evidence>
<dbReference type="PANTHER" id="PTHR31234:SF55">
    <property type="entry name" value="LATE EMBRYOGENESIS ABUNDANT (LEA) HYDROXYPROLINE-RICH GLYCOPROTEIN FAMILY"/>
    <property type="match status" value="1"/>
</dbReference>
<dbReference type="OrthoDB" id="695142at2759"/>
<evidence type="ECO:0000256" key="3">
    <source>
        <dbReference type="SAM" id="MobiDB-lite"/>
    </source>
</evidence>
<sequence>MATSTNDKNNSTTYQPPQNPPPADCASHPYATPPPPFYQQPATILTYQQPQPVAKSFLCGFLSVITVIVTIIFITVTINYFILKPRFPEFQVNSASLTSFNFNNNSDLTAKWDISLIVSNPNKKLEIEYNAIAAGIYYENELELLASTQLAPFNQPKQSKNVIRVQFEILDEYIDNSVADGIADGRFRGFVQFGMVLNVLIKLNGLFHPNDFVIKVTCEPLNFGMSNNVNNVTWVLLGGLYCSI</sequence>
<keyword evidence="4" id="KW-1133">Transmembrane helix</keyword>
<proteinExistence type="predicted"/>
<gene>
    <name evidence="5" type="ORF">TSUD_340370</name>
</gene>
<name>A0A2Z6M6H6_TRISU</name>
<dbReference type="GO" id="GO:0098542">
    <property type="term" value="P:defense response to other organism"/>
    <property type="evidence" value="ECO:0007669"/>
    <property type="project" value="InterPro"/>
</dbReference>
<keyword evidence="4" id="KW-0812">Transmembrane</keyword>
<dbReference type="Proteomes" id="UP000242715">
    <property type="component" value="Unassembled WGS sequence"/>
</dbReference>